<evidence type="ECO:0000313" key="4">
    <source>
        <dbReference type="Proteomes" id="UP001204151"/>
    </source>
</evidence>
<dbReference type="Proteomes" id="UP001204151">
    <property type="component" value="Unassembled WGS sequence"/>
</dbReference>
<dbReference type="InterPro" id="IPR029058">
    <property type="entry name" value="AB_hydrolase_fold"/>
</dbReference>
<keyword evidence="4" id="KW-1185">Reference proteome</keyword>
<accession>A0ABT1ZNK3</accession>
<dbReference type="PANTHER" id="PTHR43037">
    <property type="entry name" value="UNNAMED PRODUCT-RELATED"/>
    <property type="match status" value="1"/>
</dbReference>
<dbReference type="RefSeq" id="WP_258816083.1">
    <property type="nucleotide sequence ID" value="NZ_JANUGW010000004.1"/>
</dbReference>
<dbReference type="PANTHER" id="PTHR43037:SF1">
    <property type="entry name" value="BLL1128 PROTEIN"/>
    <property type="match status" value="1"/>
</dbReference>
<keyword evidence="1" id="KW-0732">Signal</keyword>
<proteinExistence type="predicted"/>
<dbReference type="EMBL" id="JANUGW010000004">
    <property type="protein sequence ID" value="MCS0581486.1"/>
    <property type="molecule type" value="Genomic_DNA"/>
</dbReference>
<evidence type="ECO:0000313" key="3">
    <source>
        <dbReference type="EMBL" id="MCS0581486.1"/>
    </source>
</evidence>
<gene>
    <name evidence="3" type="ORF">NX784_07775</name>
</gene>
<sequence length="318" mass="33699">MFSTVFDAWSSLAMLPWNGMAADPPPAGTFASGRHEDEERVLQYRLFVPSGAGTGPMPLVVMLHGCGQDAADFARGTGMNALAEAYRCLVLYPEQSCGAHWNRCWNWYDQAHHRRGAGEPALIAGLTRRIMAEHAVDAGRVAVAGLSSGGAMAVILGRTYPDLFSAVGCHSGLAHGSATSSAGAMQAMRDGPDPATLAQAGPHAGLPVIVFHGDADATVNRRNGSGVVRQSVGSHAAHRRDQRTDIVIVEETGCTGGRKFTRRIHQEKTGGVLAEQWTVHGTGHAWSGGNLDGSYTDMRGPNASEEMLRFFMSHPAAA</sequence>
<reference evidence="3 4" key="1">
    <citation type="submission" date="2022-08" db="EMBL/GenBank/DDBJ databases">
        <title>Reclassification of Massilia species as members of the genera Telluria, Duganella, Pseudoduganella, Mokoshia gen. nov. and Zemynaea gen. nov. using orthogonal and non-orthogonal genome-based approaches.</title>
        <authorList>
            <person name="Bowman J.P."/>
        </authorList>
    </citation>
    <scope>NUCLEOTIDE SEQUENCE [LARGE SCALE GENOMIC DNA]</scope>
    <source>
        <strain evidence="3 4">JCM 31316</strain>
    </source>
</reference>
<evidence type="ECO:0000256" key="1">
    <source>
        <dbReference type="ARBA" id="ARBA00022729"/>
    </source>
</evidence>
<dbReference type="Gene3D" id="3.40.50.1820">
    <property type="entry name" value="alpha/beta hydrolase"/>
    <property type="match status" value="1"/>
</dbReference>
<dbReference type="InterPro" id="IPR010126">
    <property type="entry name" value="Esterase_phb"/>
</dbReference>
<dbReference type="SUPFAM" id="SSF53474">
    <property type="entry name" value="alpha/beta-Hydrolases"/>
    <property type="match status" value="1"/>
</dbReference>
<organism evidence="3 4">
    <name type="scientific">Massilia pinisoli</name>
    <dbReference type="NCBI Taxonomy" id="1772194"/>
    <lineage>
        <taxon>Bacteria</taxon>
        <taxon>Pseudomonadati</taxon>
        <taxon>Pseudomonadota</taxon>
        <taxon>Betaproteobacteria</taxon>
        <taxon>Burkholderiales</taxon>
        <taxon>Oxalobacteraceae</taxon>
        <taxon>Telluria group</taxon>
        <taxon>Massilia</taxon>
    </lineage>
</organism>
<keyword evidence="2" id="KW-0378">Hydrolase</keyword>
<protein>
    <submittedName>
        <fullName evidence="3">PHB depolymerase family esterase</fullName>
    </submittedName>
</protein>
<dbReference type="Pfam" id="PF10503">
    <property type="entry name" value="Esterase_PHB"/>
    <property type="match status" value="1"/>
</dbReference>
<name>A0ABT1ZNK3_9BURK</name>
<dbReference type="NCBIfam" id="TIGR01840">
    <property type="entry name" value="esterase_phb"/>
    <property type="match status" value="1"/>
</dbReference>
<dbReference type="InterPro" id="IPR050955">
    <property type="entry name" value="Plant_Biomass_Hydrol_Est"/>
</dbReference>
<evidence type="ECO:0000256" key="2">
    <source>
        <dbReference type="ARBA" id="ARBA00022801"/>
    </source>
</evidence>
<comment type="caution">
    <text evidence="3">The sequence shown here is derived from an EMBL/GenBank/DDBJ whole genome shotgun (WGS) entry which is preliminary data.</text>
</comment>